<proteinExistence type="predicted"/>
<sequence length="116" mass="12954">MGIFMKDPIAIDKVFVQLPNEPLREVTIQIGRPFKDSEYPDEWLCPASLEPLHSNLLPARSNSAFQSLCLANARILNLLHEVLGQGGSVWLEPDAPFPFEAYAFGVAVSLPNRYSR</sequence>
<comment type="caution">
    <text evidence="1">The sequence shown here is derived from an EMBL/GenBank/DDBJ whole genome shotgun (WGS) entry which is preliminary data.</text>
</comment>
<accession>A0A1E3GVQ7</accession>
<keyword evidence="2" id="KW-1185">Reference proteome</keyword>
<evidence type="ECO:0000313" key="1">
    <source>
        <dbReference type="EMBL" id="ODN68142.1"/>
    </source>
</evidence>
<dbReference type="PATRIC" id="fig|291169.3.peg.114"/>
<organism evidence="1 2">
    <name type="scientific">Methylophaga muralis</name>
    <dbReference type="NCBI Taxonomy" id="291169"/>
    <lineage>
        <taxon>Bacteria</taxon>
        <taxon>Pseudomonadati</taxon>
        <taxon>Pseudomonadota</taxon>
        <taxon>Gammaproteobacteria</taxon>
        <taxon>Thiotrichales</taxon>
        <taxon>Piscirickettsiaceae</taxon>
        <taxon>Methylophaga</taxon>
    </lineage>
</organism>
<evidence type="ECO:0000313" key="2">
    <source>
        <dbReference type="Proteomes" id="UP000094379"/>
    </source>
</evidence>
<dbReference type="STRING" id="291169.A9E74_00114"/>
<dbReference type="EMBL" id="MCRI01000001">
    <property type="protein sequence ID" value="ODN68142.1"/>
    <property type="molecule type" value="Genomic_DNA"/>
</dbReference>
<gene>
    <name evidence="1" type="ORF">A9E74_00114</name>
</gene>
<protein>
    <submittedName>
        <fullName evidence="1">Uncharacterized protein</fullName>
    </submittedName>
</protein>
<reference evidence="1 2" key="1">
    <citation type="submission" date="2016-07" db="EMBL/GenBank/DDBJ databases">
        <title>Draft Genome Sequence of Methylophaga muralis Bur 1.</title>
        <authorList>
            <person name="Vasilenko O.V."/>
            <person name="Doronina N.V."/>
            <person name="Shmareva M.N."/>
            <person name="Tarlachkov S.V."/>
            <person name="Mustakhimov I."/>
            <person name="Trotsenko Y.A."/>
        </authorList>
    </citation>
    <scope>NUCLEOTIDE SEQUENCE [LARGE SCALE GENOMIC DNA]</scope>
    <source>
        <strain evidence="1 2">Bur 1</strain>
    </source>
</reference>
<dbReference type="AlphaFoldDB" id="A0A1E3GVQ7"/>
<dbReference type="Proteomes" id="UP000094379">
    <property type="component" value="Unassembled WGS sequence"/>
</dbReference>
<name>A0A1E3GVQ7_9GAMM</name>